<dbReference type="PANTHER" id="PTHR15367">
    <property type="entry name" value="DNA-DIRECTED RNA POLYMERASE III"/>
    <property type="match status" value="1"/>
</dbReference>
<gene>
    <name evidence="6" type="ORF">EJ05DRAFT_265145</name>
</gene>
<dbReference type="EMBL" id="ML996567">
    <property type="protein sequence ID" value="KAF2761473.1"/>
    <property type="molecule type" value="Genomic_DNA"/>
</dbReference>
<protein>
    <recommendedName>
        <fullName evidence="4">DNA-directed RNA polymerase III subunit</fullName>
    </recommendedName>
</protein>
<keyword evidence="3 4" id="KW-0539">Nucleus</keyword>
<dbReference type="GeneID" id="54481354"/>
<dbReference type="AlphaFoldDB" id="A0A6A6WFG5"/>
<sequence>MILRLKAQFKKSLRACTLGSSNCCICNEWKDIRIPMTKPVSRIEKTSISRYRAIRSRIHEGPLYTILPSSKEWKATSRGHYGVMDPFEGMRTYSQQFQRQKNHIPKLDTRPYVMQFFPEELRKTLDPTYTTEALDPSAPPAKKKRKKLDIYRVGGTSRLEELDTLNDGELARRGDDDGSDDGREKGSDDEQASVNMDESFDEESGDDYDAENYFDGGDDDYGEEDNDMGGGEDTYE</sequence>
<accession>A0A6A6WFG5</accession>
<feature type="compositionally biased region" description="Basic and acidic residues" evidence="5">
    <location>
        <begin position="169"/>
        <end position="188"/>
    </location>
</feature>
<dbReference type="Proteomes" id="UP000799437">
    <property type="component" value="Unassembled WGS sequence"/>
</dbReference>
<dbReference type="InterPro" id="IPR024661">
    <property type="entry name" value="RNA_pol_III_Rpc31"/>
</dbReference>
<dbReference type="OrthoDB" id="5377312at2759"/>
<evidence type="ECO:0000256" key="1">
    <source>
        <dbReference type="ARBA" id="ARBA00004123"/>
    </source>
</evidence>
<comment type="subunit">
    <text evidence="4">Component of the RNA polymerase III (Pol III) complex.</text>
</comment>
<feature type="compositionally biased region" description="Acidic residues" evidence="5">
    <location>
        <begin position="198"/>
        <end position="227"/>
    </location>
</feature>
<evidence type="ECO:0000256" key="2">
    <source>
        <dbReference type="ARBA" id="ARBA00008352"/>
    </source>
</evidence>
<reference evidence="6" key="1">
    <citation type="journal article" date="2020" name="Stud. Mycol.">
        <title>101 Dothideomycetes genomes: a test case for predicting lifestyles and emergence of pathogens.</title>
        <authorList>
            <person name="Haridas S."/>
            <person name="Albert R."/>
            <person name="Binder M."/>
            <person name="Bloem J."/>
            <person name="Labutti K."/>
            <person name="Salamov A."/>
            <person name="Andreopoulos B."/>
            <person name="Baker S."/>
            <person name="Barry K."/>
            <person name="Bills G."/>
            <person name="Bluhm B."/>
            <person name="Cannon C."/>
            <person name="Castanera R."/>
            <person name="Culley D."/>
            <person name="Daum C."/>
            <person name="Ezra D."/>
            <person name="Gonzalez J."/>
            <person name="Henrissat B."/>
            <person name="Kuo A."/>
            <person name="Liang C."/>
            <person name="Lipzen A."/>
            <person name="Lutzoni F."/>
            <person name="Magnuson J."/>
            <person name="Mondo S."/>
            <person name="Nolan M."/>
            <person name="Ohm R."/>
            <person name="Pangilinan J."/>
            <person name="Park H.-J."/>
            <person name="Ramirez L."/>
            <person name="Alfaro M."/>
            <person name="Sun H."/>
            <person name="Tritt A."/>
            <person name="Yoshinaga Y."/>
            <person name="Zwiers L.-H."/>
            <person name="Turgeon B."/>
            <person name="Goodwin S."/>
            <person name="Spatafora J."/>
            <person name="Crous P."/>
            <person name="Grigoriev I."/>
        </authorList>
    </citation>
    <scope>NUCLEOTIDE SEQUENCE</scope>
    <source>
        <strain evidence="6">CBS 121739</strain>
    </source>
</reference>
<evidence type="ECO:0000256" key="4">
    <source>
        <dbReference type="PIRNR" id="PIRNR000777"/>
    </source>
</evidence>
<feature type="region of interest" description="Disordered" evidence="5">
    <location>
        <begin position="162"/>
        <end position="236"/>
    </location>
</feature>
<keyword evidence="7" id="KW-1185">Reference proteome</keyword>
<name>A0A6A6WFG5_9PEZI</name>
<dbReference type="PIRSF" id="PIRSF000777">
    <property type="entry name" value="RNA_polIII_C31"/>
    <property type="match status" value="1"/>
</dbReference>
<dbReference type="Pfam" id="PF11705">
    <property type="entry name" value="RNA_pol_3_Rpc31"/>
    <property type="match status" value="1"/>
</dbReference>
<evidence type="ECO:0000256" key="5">
    <source>
        <dbReference type="SAM" id="MobiDB-lite"/>
    </source>
</evidence>
<dbReference type="GO" id="GO:0006383">
    <property type="term" value="P:transcription by RNA polymerase III"/>
    <property type="evidence" value="ECO:0007669"/>
    <property type="project" value="UniProtKB-UniRule"/>
</dbReference>
<comment type="function">
    <text evidence="4">DNA-dependent RNA polymerase catalyzes the transcription of DNA into RNA using the four ribonucleoside triphosphates as substrates. Specific peripheric component of RNA polymerase III which synthesizes small RNAs, such as 5S rRNA and tRNAs.</text>
</comment>
<evidence type="ECO:0000313" key="7">
    <source>
        <dbReference type="Proteomes" id="UP000799437"/>
    </source>
</evidence>
<dbReference type="GO" id="GO:0005666">
    <property type="term" value="C:RNA polymerase III complex"/>
    <property type="evidence" value="ECO:0007669"/>
    <property type="project" value="UniProtKB-UniRule"/>
</dbReference>
<dbReference type="RefSeq" id="XP_033603924.1">
    <property type="nucleotide sequence ID" value="XM_033740300.1"/>
</dbReference>
<comment type="subcellular location">
    <subcellularLocation>
        <location evidence="1 4">Nucleus</location>
    </subcellularLocation>
</comment>
<evidence type="ECO:0000313" key="6">
    <source>
        <dbReference type="EMBL" id="KAF2761473.1"/>
    </source>
</evidence>
<organism evidence="6 7">
    <name type="scientific">Pseudovirgaria hyperparasitica</name>
    <dbReference type="NCBI Taxonomy" id="470096"/>
    <lineage>
        <taxon>Eukaryota</taxon>
        <taxon>Fungi</taxon>
        <taxon>Dikarya</taxon>
        <taxon>Ascomycota</taxon>
        <taxon>Pezizomycotina</taxon>
        <taxon>Dothideomycetes</taxon>
        <taxon>Dothideomycetes incertae sedis</taxon>
        <taxon>Acrospermales</taxon>
        <taxon>Acrospermaceae</taxon>
        <taxon>Pseudovirgaria</taxon>
    </lineage>
</organism>
<comment type="similarity">
    <text evidence="2 4">Belongs to the eukaryotic RPC7 RNA polymerase subunit family.</text>
</comment>
<feature type="region of interest" description="Disordered" evidence="5">
    <location>
        <begin position="127"/>
        <end position="146"/>
    </location>
</feature>
<proteinExistence type="inferred from homology"/>
<evidence type="ECO:0000256" key="3">
    <source>
        <dbReference type="ARBA" id="ARBA00023242"/>
    </source>
</evidence>
<dbReference type="PANTHER" id="PTHR15367:SF2">
    <property type="entry name" value="DNA-DIRECTED RNA POLYMERASE III SUBUNIT"/>
    <property type="match status" value="1"/>
</dbReference>